<organism evidence="2 3">
    <name type="scientific">Halarsenatibacter silvermanii</name>
    <dbReference type="NCBI Taxonomy" id="321763"/>
    <lineage>
        <taxon>Bacteria</taxon>
        <taxon>Bacillati</taxon>
        <taxon>Bacillota</taxon>
        <taxon>Clostridia</taxon>
        <taxon>Halanaerobiales</taxon>
        <taxon>Halarsenatibacteraceae</taxon>
        <taxon>Halarsenatibacter</taxon>
    </lineage>
</organism>
<dbReference type="RefSeq" id="WP_089762268.1">
    <property type="nucleotide sequence ID" value="NZ_FNGO01000038.1"/>
</dbReference>
<dbReference type="EMBL" id="FNGO01000038">
    <property type="protein sequence ID" value="SDM46022.1"/>
    <property type="molecule type" value="Genomic_DNA"/>
</dbReference>
<dbReference type="AlphaFoldDB" id="A0A1G9TEG2"/>
<dbReference type="STRING" id="321763.SAMN04488692_1386"/>
<gene>
    <name evidence="2" type="ORF">SAMN04488692_1386</name>
</gene>
<accession>A0A1G9TEG2</accession>
<evidence type="ECO:0000313" key="2">
    <source>
        <dbReference type="EMBL" id="SDM46022.1"/>
    </source>
</evidence>
<evidence type="ECO:0000313" key="3">
    <source>
        <dbReference type="Proteomes" id="UP000199476"/>
    </source>
</evidence>
<feature type="domain" description="DUF4387" evidence="1">
    <location>
        <begin position="6"/>
        <end position="103"/>
    </location>
</feature>
<keyword evidence="3" id="KW-1185">Reference proteome</keyword>
<reference evidence="2 3" key="1">
    <citation type="submission" date="2016-10" db="EMBL/GenBank/DDBJ databases">
        <authorList>
            <person name="de Groot N.N."/>
        </authorList>
    </citation>
    <scope>NUCLEOTIDE SEQUENCE [LARGE SCALE GENOMIC DNA]</scope>
    <source>
        <strain evidence="2 3">SLAS-1</strain>
    </source>
</reference>
<name>A0A1G9TEG2_9FIRM</name>
<sequence length="108" mass="12343">MSKKNISELTNVIRSKNAGPYQLTFDLIFKEFSNYELVKNLNIINKEKISNLYGISEDKIVSIIPYDPAKAIKITILRPWASGSWKETDVYGAQQHAPLLNIEIPFED</sequence>
<proteinExistence type="predicted"/>
<dbReference type="Proteomes" id="UP000199476">
    <property type="component" value="Unassembled WGS sequence"/>
</dbReference>
<evidence type="ECO:0000259" key="1">
    <source>
        <dbReference type="Pfam" id="PF14330"/>
    </source>
</evidence>
<dbReference type="InterPro" id="IPR025496">
    <property type="entry name" value="DUF4387"/>
</dbReference>
<protein>
    <recommendedName>
        <fullName evidence="1">DUF4387 domain-containing protein</fullName>
    </recommendedName>
</protein>
<dbReference type="Pfam" id="PF14330">
    <property type="entry name" value="DUF4387"/>
    <property type="match status" value="1"/>
</dbReference>
<dbReference type="OrthoDB" id="9796125at2"/>